<accession>A0A3M6UF94</accession>
<name>A0A3M6UF94_POCDA</name>
<comment type="caution">
    <text evidence="1">The sequence shown here is derived from an EMBL/GenBank/DDBJ whole genome shotgun (WGS) entry which is preliminary data.</text>
</comment>
<evidence type="ECO:0000313" key="2">
    <source>
        <dbReference type="Proteomes" id="UP000275408"/>
    </source>
</evidence>
<dbReference type="Proteomes" id="UP000275408">
    <property type="component" value="Unassembled WGS sequence"/>
</dbReference>
<dbReference type="AlphaFoldDB" id="A0A3M6UF94"/>
<keyword evidence="2" id="KW-1185">Reference proteome</keyword>
<evidence type="ECO:0000313" key="1">
    <source>
        <dbReference type="EMBL" id="RMX52266.1"/>
    </source>
</evidence>
<sequence length="198" mass="22322">MVRTSVTHSAERYLCSITQQSLQTAVCALTKSDSFNRVSMSTEIRGYYIRGAETGGSQPPASRTFVPLCLPIPTLHGISPAILPHGGCYGKFHSCKATFISNATVRVAFKKKLWHNEGCIIRKYSAKTMNKLWPDIQRAINQKCNDLRKKQTQCNHNWMDIQYSLEYLSTFQLSVESNTTMIIIPKNNVLISSMSIRI</sequence>
<protein>
    <submittedName>
        <fullName evidence="1">Uncharacterized protein</fullName>
    </submittedName>
</protein>
<organism evidence="1 2">
    <name type="scientific">Pocillopora damicornis</name>
    <name type="common">Cauliflower coral</name>
    <name type="synonym">Millepora damicornis</name>
    <dbReference type="NCBI Taxonomy" id="46731"/>
    <lineage>
        <taxon>Eukaryota</taxon>
        <taxon>Metazoa</taxon>
        <taxon>Cnidaria</taxon>
        <taxon>Anthozoa</taxon>
        <taxon>Hexacorallia</taxon>
        <taxon>Scleractinia</taxon>
        <taxon>Astrocoeniina</taxon>
        <taxon>Pocilloporidae</taxon>
        <taxon>Pocillopora</taxon>
    </lineage>
</organism>
<reference evidence="1 2" key="1">
    <citation type="journal article" date="2018" name="Sci. Rep.">
        <title>Comparative analysis of the Pocillopora damicornis genome highlights role of immune system in coral evolution.</title>
        <authorList>
            <person name="Cunning R."/>
            <person name="Bay R.A."/>
            <person name="Gillette P."/>
            <person name="Baker A.C."/>
            <person name="Traylor-Knowles N."/>
        </authorList>
    </citation>
    <scope>NUCLEOTIDE SEQUENCE [LARGE SCALE GENOMIC DNA]</scope>
    <source>
        <strain evidence="1">RSMAS</strain>
        <tissue evidence="1">Whole animal</tissue>
    </source>
</reference>
<gene>
    <name evidence="1" type="ORF">pdam_00007962</name>
</gene>
<proteinExistence type="predicted"/>
<dbReference type="EMBL" id="RCHS01001671">
    <property type="protein sequence ID" value="RMX52266.1"/>
    <property type="molecule type" value="Genomic_DNA"/>
</dbReference>